<dbReference type="EC" id="3.6.1.27" evidence="2"/>
<evidence type="ECO:0000256" key="2">
    <source>
        <dbReference type="ARBA" id="ARBA00012374"/>
    </source>
</evidence>
<dbReference type="Gene3D" id="1.20.144.10">
    <property type="entry name" value="Phosphatidic acid phosphatase type 2/haloperoxidase"/>
    <property type="match status" value="1"/>
</dbReference>
<dbReference type="EMBL" id="JADMKS010000002">
    <property type="protein sequence ID" value="MBF6636103.1"/>
    <property type="molecule type" value="Genomic_DNA"/>
</dbReference>
<dbReference type="SUPFAM" id="SSF48317">
    <property type="entry name" value="Acid phosphatase/Vanadium-dependent haloperoxidase"/>
    <property type="match status" value="1"/>
</dbReference>
<reference evidence="12" key="4">
    <citation type="submission" date="2022-09" db="EMBL/GenBank/DDBJ databases">
        <title>Rouxiella aceris sp. nov., isolated from tree sap and emended description of the genus Rhouxiella.</title>
        <authorList>
            <person name="Kim I.S."/>
        </authorList>
    </citation>
    <scope>NUCLEOTIDE SEQUENCE</scope>
    <source>
        <strain evidence="12">SAP-2</strain>
    </source>
</reference>
<dbReference type="GO" id="GO:0005886">
    <property type="term" value="C:plasma membrane"/>
    <property type="evidence" value="ECO:0007669"/>
    <property type="project" value="UniProtKB-SubCell"/>
</dbReference>
<dbReference type="Pfam" id="PF01569">
    <property type="entry name" value="PAP2"/>
    <property type="match status" value="1"/>
</dbReference>
<comment type="caution">
    <text evidence="12">The sequence shown here is derived from an EMBL/GenBank/DDBJ whole genome shotgun (WGS) entry which is preliminary data.</text>
</comment>
<accession>A0AA41BW22</accession>
<keyword evidence="4 10" id="KW-0812">Transmembrane</keyword>
<proteinExistence type="predicted"/>
<keyword evidence="6 10" id="KW-1133">Transmembrane helix</keyword>
<keyword evidence="14" id="KW-1185">Reference proteome</keyword>
<evidence type="ECO:0000313" key="13">
    <source>
        <dbReference type="EMBL" id="ORJ19017.1"/>
    </source>
</evidence>
<keyword evidence="7 10" id="KW-0472">Membrane</keyword>
<dbReference type="InterPro" id="IPR000326">
    <property type="entry name" value="PAP2/HPO"/>
</dbReference>
<evidence type="ECO:0000256" key="7">
    <source>
        <dbReference type="ARBA" id="ARBA00023136"/>
    </source>
</evidence>
<evidence type="ECO:0000313" key="12">
    <source>
        <dbReference type="EMBL" id="MBF6636103.1"/>
    </source>
</evidence>
<evidence type="ECO:0000256" key="9">
    <source>
        <dbReference type="ARBA" id="ARBA00047594"/>
    </source>
</evidence>
<feature type="transmembrane region" description="Helical" evidence="10">
    <location>
        <begin position="153"/>
        <end position="171"/>
    </location>
</feature>
<feature type="transmembrane region" description="Helical" evidence="10">
    <location>
        <begin position="72"/>
        <end position="90"/>
    </location>
</feature>
<evidence type="ECO:0000256" key="8">
    <source>
        <dbReference type="ARBA" id="ARBA00032707"/>
    </source>
</evidence>
<dbReference type="GO" id="GO:0050380">
    <property type="term" value="F:undecaprenyl-diphosphatase activity"/>
    <property type="evidence" value="ECO:0007669"/>
    <property type="project" value="UniProtKB-EC"/>
</dbReference>
<feature type="transmembrane region" description="Helical" evidence="10">
    <location>
        <begin position="37"/>
        <end position="60"/>
    </location>
</feature>
<evidence type="ECO:0000256" key="4">
    <source>
        <dbReference type="ARBA" id="ARBA00022692"/>
    </source>
</evidence>
<sequence length="205" mass="22572">MSWNSLTYFGDSMLLLPTGVIIALFMAWKVTGRLTPWAWLFTFGITGLIVSISKFIFLAWGMGSATYNFTGFSGHTTMSATVWPVLLWLLTGGYRRCIHRTMVTIGFLLPVLIGISRVVLNAHSPSEVIAGLILGISASSLFLFANRHQKVQAFTLPQLAILLILPIILLSTGKKATTQNMIEKLAEQATGHPAWTRARLLAELH</sequence>
<dbReference type="PANTHER" id="PTHR14969">
    <property type="entry name" value="SPHINGOSINE-1-PHOSPHATE PHOSPHOHYDROLASE"/>
    <property type="match status" value="1"/>
</dbReference>
<feature type="transmembrane region" description="Helical" evidence="10">
    <location>
        <begin position="102"/>
        <end position="122"/>
    </location>
</feature>
<comment type="subcellular location">
    <subcellularLocation>
        <location evidence="1">Cell membrane</location>
        <topology evidence="1">Multi-pass membrane protein</topology>
    </subcellularLocation>
</comment>
<reference evidence="13 14" key="2">
    <citation type="journal article" date="2017" name="Int. J. Syst. Evol. Microbiol.">
        <title>Rouxiella badensis sp. nov. and Rouxiella silvae sp. nov. isolated from peat bog soil in Germany and emendation of the genus description.</title>
        <authorList>
            <person name="Le Fleche-Mateos A."/>
            <person name="Kugler J.H."/>
            <person name="Hansen S.H."/>
            <person name="Syldatk C."/>
            <person name="Hausmann R."/>
            <person name="Lomprez F."/>
            <person name="Vandenbogaert M."/>
            <person name="Manuguerra J.C."/>
            <person name="Grimont P.A."/>
        </authorList>
    </citation>
    <scope>NUCLEOTIDE SEQUENCE [LARGE SCALE GENOMIC DNA]</scope>
    <source>
        <strain evidence="13 14">213</strain>
    </source>
</reference>
<evidence type="ECO:0000256" key="6">
    <source>
        <dbReference type="ARBA" id="ARBA00022989"/>
    </source>
</evidence>
<organism evidence="12 15">
    <name type="scientific">Rouxiella silvae</name>
    <dbReference type="NCBI Taxonomy" id="1646373"/>
    <lineage>
        <taxon>Bacteria</taxon>
        <taxon>Pseudomonadati</taxon>
        <taxon>Pseudomonadota</taxon>
        <taxon>Gammaproteobacteria</taxon>
        <taxon>Enterobacterales</taxon>
        <taxon>Yersiniaceae</taxon>
        <taxon>Rouxiella</taxon>
    </lineage>
</organism>
<comment type="catalytic activity">
    <reaction evidence="9">
        <text>di-trans,octa-cis-undecaprenyl diphosphate + H2O = di-trans,octa-cis-undecaprenyl phosphate + phosphate + H(+)</text>
        <dbReference type="Rhea" id="RHEA:28094"/>
        <dbReference type="ChEBI" id="CHEBI:15377"/>
        <dbReference type="ChEBI" id="CHEBI:15378"/>
        <dbReference type="ChEBI" id="CHEBI:43474"/>
        <dbReference type="ChEBI" id="CHEBI:58405"/>
        <dbReference type="ChEBI" id="CHEBI:60392"/>
        <dbReference type="EC" id="3.6.1.27"/>
    </reaction>
</comment>
<evidence type="ECO:0000256" key="1">
    <source>
        <dbReference type="ARBA" id="ARBA00004651"/>
    </source>
</evidence>
<evidence type="ECO:0000259" key="11">
    <source>
        <dbReference type="SMART" id="SM00014"/>
    </source>
</evidence>
<dbReference type="InterPro" id="IPR036938">
    <property type="entry name" value="PAP2/HPO_sf"/>
</dbReference>
<evidence type="ECO:0000313" key="15">
    <source>
        <dbReference type="Proteomes" id="UP000705283"/>
    </source>
</evidence>
<dbReference type="PANTHER" id="PTHR14969:SF62">
    <property type="entry name" value="DECAPRENYLPHOSPHORYL-5-PHOSPHORIBOSE PHOSPHATASE RV3807C-RELATED"/>
    <property type="match status" value="1"/>
</dbReference>
<dbReference type="EMBL" id="MRWD01000075">
    <property type="protein sequence ID" value="ORJ19017.1"/>
    <property type="molecule type" value="Genomic_DNA"/>
</dbReference>
<name>A0AA41BW22_9GAMM</name>
<dbReference type="SMART" id="SM00014">
    <property type="entry name" value="acidPPc"/>
    <property type="match status" value="1"/>
</dbReference>
<evidence type="ECO:0000313" key="14">
    <source>
        <dbReference type="Proteomes" id="UP000192722"/>
    </source>
</evidence>
<dbReference type="Proteomes" id="UP000192722">
    <property type="component" value="Unassembled WGS sequence"/>
</dbReference>
<protein>
    <recommendedName>
        <fullName evidence="2">undecaprenyl-diphosphate phosphatase</fullName>
        <ecNumber evidence="2">3.6.1.27</ecNumber>
    </recommendedName>
    <alternativeName>
        <fullName evidence="8">Undecaprenyl pyrophosphate phosphatase</fullName>
    </alternativeName>
</protein>
<dbReference type="Proteomes" id="UP000705283">
    <property type="component" value="Unassembled WGS sequence"/>
</dbReference>
<dbReference type="RefSeq" id="WP_055782925.1">
    <property type="nucleotide sequence ID" value="NZ_CBCSCF010000004.1"/>
</dbReference>
<dbReference type="AlphaFoldDB" id="A0AA41BW22"/>
<keyword evidence="3" id="KW-1003">Cell membrane</keyword>
<reference evidence="13" key="1">
    <citation type="submission" date="2016-12" db="EMBL/GenBank/DDBJ databases">
        <authorList>
            <person name="Le Fleche-Mateos A."/>
        </authorList>
    </citation>
    <scope>NUCLEOTIDE SEQUENCE</scope>
    <source>
        <strain evidence="13">213</strain>
    </source>
</reference>
<feature type="domain" description="Phosphatidic acid phosphatase type 2/haloperoxidase" evidence="11">
    <location>
        <begin position="9"/>
        <end position="143"/>
    </location>
</feature>
<evidence type="ECO:0000256" key="3">
    <source>
        <dbReference type="ARBA" id="ARBA00022475"/>
    </source>
</evidence>
<evidence type="ECO:0000256" key="5">
    <source>
        <dbReference type="ARBA" id="ARBA00022801"/>
    </source>
</evidence>
<reference evidence="12" key="3">
    <citation type="submission" date="2020-11" db="EMBL/GenBank/DDBJ databases">
        <authorList>
            <person name="Lee S.D."/>
        </authorList>
    </citation>
    <scope>NUCLEOTIDE SEQUENCE</scope>
    <source>
        <strain evidence="12">SAP-2</strain>
    </source>
</reference>
<feature type="transmembrane region" description="Helical" evidence="10">
    <location>
        <begin position="128"/>
        <end position="146"/>
    </location>
</feature>
<gene>
    <name evidence="13" type="ORF">BS639_22235</name>
    <name evidence="12" type="ORF">ITX54_05425</name>
</gene>
<keyword evidence="5" id="KW-0378">Hydrolase</keyword>
<evidence type="ECO:0000256" key="10">
    <source>
        <dbReference type="SAM" id="Phobius"/>
    </source>
</evidence>
<feature type="transmembrane region" description="Helical" evidence="10">
    <location>
        <begin position="6"/>
        <end position="25"/>
    </location>
</feature>